<comment type="catalytic activity">
    <reaction evidence="10">
        <text>L-threonyl-[protein] + FAD = FMN-L-threonyl-[protein] + AMP + H(+)</text>
        <dbReference type="Rhea" id="RHEA:36847"/>
        <dbReference type="Rhea" id="RHEA-COMP:11060"/>
        <dbReference type="Rhea" id="RHEA-COMP:11061"/>
        <dbReference type="ChEBI" id="CHEBI:15378"/>
        <dbReference type="ChEBI" id="CHEBI:30013"/>
        <dbReference type="ChEBI" id="CHEBI:57692"/>
        <dbReference type="ChEBI" id="CHEBI:74257"/>
        <dbReference type="ChEBI" id="CHEBI:456215"/>
        <dbReference type="EC" id="2.7.1.180"/>
    </reaction>
</comment>
<evidence type="ECO:0000313" key="12">
    <source>
        <dbReference type="EMBL" id="GIH38447.1"/>
    </source>
</evidence>
<gene>
    <name evidence="12" type="ORF">Mco01_14470</name>
</gene>
<name>A0ABQ4FUK5_9ACTN</name>
<evidence type="ECO:0000313" key="13">
    <source>
        <dbReference type="Proteomes" id="UP000603904"/>
    </source>
</evidence>
<protein>
    <recommendedName>
        <fullName evidence="3">FAD:protein FMN transferase</fullName>
        <ecNumber evidence="2">2.7.1.180</ecNumber>
    </recommendedName>
    <alternativeName>
        <fullName evidence="9">Flavin transferase</fullName>
    </alternativeName>
</protein>
<keyword evidence="6" id="KW-0479">Metal-binding</keyword>
<keyword evidence="8" id="KW-0460">Magnesium</keyword>
<keyword evidence="13" id="KW-1185">Reference proteome</keyword>
<keyword evidence="4" id="KW-0285">Flavoprotein</keyword>
<accession>A0ABQ4FUK5</accession>
<evidence type="ECO:0000256" key="7">
    <source>
        <dbReference type="ARBA" id="ARBA00022827"/>
    </source>
</evidence>
<evidence type="ECO:0000256" key="1">
    <source>
        <dbReference type="ARBA" id="ARBA00001946"/>
    </source>
</evidence>
<evidence type="ECO:0000256" key="6">
    <source>
        <dbReference type="ARBA" id="ARBA00022723"/>
    </source>
</evidence>
<evidence type="ECO:0000256" key="3">
    <source>
        <dbReference type="ARBA" id="ARBA00016337"/>
    </source>
</evidence>
<feature type="region of interest" description="Disordered" evidence="11">
    <location>
        <begin position="166"/>
        <end position="197"/>
    </location>
</feature>
<proteinExistence type="predicted"/>
<dbReference type="InterPro" id="IPR003374">
    <property type="entry name" value="ApbE-like_sf"/>
</dbReference>
<dbReference type="PANTHER" id="PTHR30040">
    <property type="entry name" value="THIAMINE BIOSYNTHESIS LIPOPROTEIN APBE"/>
    <property type="match status" value="1"/>
</dbReference>
<dbReference type="Proteomes" id="UP000603904">
    <property type="component" value="Unassembled WGS sequence"/>
</dbReference>
<dbReference type="EMBL" id="BOOC01000003">
    <property type="protein sequence ID" value="GIH38447.1"/>
    <property type="molecule type" value="Genomic_DNA"/>
</dbReference>
<dbReference type="PANTHER" id="PTHR30040:SF2">
    <property type="entry name" value="FAD:PROTEIN FMN TRANSFERASE"/>
    <property type="match status" value="1"/>
</dbReference>
<dbReference type="InterPro" id="IPR024932">
    <property type="entry name" value="ApbE"/>
</dbReference>
<evidence type="ECO:0000256" key="10">
    <source>
        <dbReference type="ARBA" id="ARBA00048540"/>
    </source>
</evidence>
<dbReference type="EC" id="2.7.1.180" evidence="2"/>
<organism evidence="12 13">
    <name type="scientific">Microbispora corallina</name>
    <dbReference type="NCBI Taxonomy" id="83302"/>
    <lineage>
        <taxon>Bacteria</taxon>
        <taxon>Bacillati</taxon>
        <taxon>Actinomycetota</taxon>
        <taxon>Actinomycetes</taxon>
        <taxon>Streptosporangiales</taxon>
        <taxon>Streptosporangiaceae</taxon>
        <taxon>Microbispora</taxon>
    </lineage>
</organism>
<sequence length="294" mass="30108">MRHVEHVMGTVFSFDVRGREPGDPVVVGAVTEAVSWLHWVDETFSTYRLDSPVSRLGRGEIALPECPPEVSEVLRLCEEMSVLSNGYFTAHPGGRLDPSGMVKGWAIEQASRILSCAGLVNHCVNGGGDIQAVGSPAPGRPWRVGIAHPLRPGMLATVVTGPGDASGAGSAGGAGGAANATAGSDPDVRAAGDRAAGPRAAEAELAVATSGTAERGAHILDPHTGRPPTALASLTVVGASLTIADACATAAFAMGDRARDWVEELDGLEAFAVTASGQTWRTSGFPADSPTRRA</sequence>
<reference evidence="12 13" key="1">
    <citation type="submission" date="2021-01" db="EMBL/GenBank/DDBJ databases">
        <title>Whole genome shotgun sequence of Microbispora corallina NBRC 16416.</title>
        <authorList>
            <person name="Komaki H."/>
            <person name="Tamura T."/>
        </authorList>
    </citation>
    <scope>NUCLEOTIDE SEQUENCE [LARGE SCALE GENOMIC DNA]</scope>
    <source>
        <strain evidence="12 13">NBRC 16416</strain>
    </source>
</reference>
<evidence type="ECO:0000256" key="2">
    <source>
        <dbReference type="ARBA" id="ARBA00011955"/>
    </source>
</evidence>
<dbReference type="Pfam" id="PF02424">
    <property type="entry name" value="ApbE"/>
    <property type="match status" value="3"/>
</dbReference>
<dbReference type="RefSeq" id="WP_239103414.1">
    <property type="nucleotide sequence ID" value="NZ_BAAAGP010000005.1"/>
</dbReference>
<keyword evidence="5 12" id="KW-0808">Transferase</keyword>
<dbReference type="SUPFAM" id="SSF143631">
    <property type="entry name" value="ApbE-like"/>
    <property type="match status" value="1"/>
</dbReference>
<keyword evidence="7" id="KW-0274">FAD</keyword>
<evidence type="ECO:0000256" key="5">
    <source>
        <dbReference type="ARBA" id="ARBA00022679"/>
    </source>
</evidence>
<dbReference type="Gene3D" id="3.10.520.10">
    <property type="entry name" value="ApbE-like domains"/>
    <property type="match status" value="2"/>
</dbReference>
<evidence type="ECO:0000256" key="8">
    <source>
        <dbReference type="ARBA" id="ARBA00022842"/>
    </source>
</evidence>
<evidence type="ECO:0000256" key="4">
    <source>
        <dbReference type="ARBA" id="ARBA00022630"/>
    </source>
</evidence>
<evidence type="ECO:0000256" key="11">
    <source>
        <dbReference type="SAM" id="MobiDB-lite"/>
    </source>
</evidence>
<feature type="compositionally biased region" description="Gly residues" evidence="11">
    <location>
        <begin position="166"/>
        <end position="176"/>
    </location>
</feature>
<dbReference type="GO" id="GO:0016740">
    <property type="term" value="F:transferase activity"/>
    <property type="evidence" value="ECO:0007669"/>
    <property type="project" value="UniProtKB-KW"/>
</dbReference>
<comment type="caution">
    <text evidence="12">The sequence shown here is derived from an EMBL/GenBank/DDBJ whole genome shotgun (WGS) entry which is preliminary data.</text>
</comment>
<comment type="cofactor">
    <cofactor evidence="1">
        <name>Mg(2+)</name>
        <dbReference type="ChEBI" id="CHEBI:18420"/>
    </cofactor>
</comment>
<evidence type="ECO:0000256" key="9">
    <source>
        <dbReference type="ARBA" id="ARBA00031306"/>
    </source>
</evidence>